<comment type="pathway">
    <text evidence="2 14">Carbohydrate degradation; glycolysis; pyruvate from D-glyceraldehyde 3-phosphate: step 5/5.</text>
</comment>
<gene>
    <name evidence="17" type="primary">pyk</name>
    <name evidence="17" type="ORF">ACFQ14_03480</name>
</gene>
<dbReference type="PROSITE" id="PS00110">
    <property type="entry name" value="PYRUVATE_KINASE"/>
    <property type="match status" value="1"/>
</dbReference>
<dbReference type="Gene3D" id="3.20.20.60">
    <property type="entry name" value="Phosphoenolpyruvate-binding domains"/>
    <property type="match status" value="1"/>
</dbReference>
<comment type="catalytic activity">
    <reaction evidence="14">
        <text>pyruvate + ATP = phosphoenolpyruvate + ADP + H(+)</text>
        <dbReference type="Rhea" id="RHEA:18157"/>
        <dbReference type="ChEBI" id="CHEBI:15361"/>
        <dbReference type="ChEBI" id="CHEBI:15378"/>
        <dbReference type="ChEBI" id="CHEBI:30616"/>
        <dbReference type="ChEBI" id="CHEBI:58702"/>
        <dbReference type="ChEBI" id="CHEBI:456216"/>
        <dbReference type="EC" id="2.7.1.40"/>
    </reaction>
</comment>
<dbReference type="EC" id="2.7.1.40" evidence="4 13"/>
<evidence type="ECO:0000256" key="5">
    <source>
        <dbReference type="ARBA" id="ARBA00022679"/>
    </source>
</evidence>
<dbReference type="InterPro" id="IPR040442">
    <property type="entry name" value="Pyrv_kinase-like_dom_sf"/>
</dbReference>
<evidence type="ECO:0000259" key="16">
    <source>
        <dbReference type="Pfam" id="PF02887"/>
    </source>
</evidence>
<dbReference type="InterPro" id="IPR015795">
    <property type="entry name" value="Pyrv_Knase_C"/>
</dbReference>
<keyword evidence="12 17" id="KW-0670">Pyruvate</keyword>
<dbReference type="InterPro" id="IPR018209">
    <property type="entry name" value="Pyrv_Knase_AS"/>
</dbReference>
<evidence type="ECO:0000313" key="17">
    <source>
        <dbReference type="EMBL" id="MFD0915462.1"/>
    </source>
</evidence>
<dbReference type="InterPro" id="IPR036918">
    <property type="entry name" value="Pyrv_Knase_C_sf"/>
</dbReference>
<accession>A0ABW3FGG9</accession>
<evidence type="ECO:0000256" key="2">
    <source>
        <dbReference type="ARBA" id="ARBA00004997"/>
    </source>
</evidence>
<dbReference type="Gene3D" id="2.40.33.10">
    <property type="entry name" value="PK beta-barrel domain-like"/>
    <property type="match status" value="1"/>
</dbReference>
<dbReference type="NCBIfam" id="TIGR01064">
    <property type="entry name" value="pyruv_kin"/>
    <property type="match status" value="1"/>
</dbReference>
<dbReference type="SUPFAM" id="SSF50800">
    <property type="entry name" value="PK beta-barrel domain-like"/>
    <property type="match status" value="1"/>
</dbReference>
<evidence type="ECO:0000256" key="4">
    <source>
        <dbReference type="ARBA" id="ARBA00012142"/>
    </source>
</evidence>
<proteinExistence type="inferred from homology"/>
<keyword evidence="9" id="KW-0067">ATP-binding</keyword>
<dbReference type="Pfam" id="PF02887">
    <property type="entry name" value="PK_C"/>
    <property type="match status" value="1"/>
</dbReference>
<keyword evidence="5 14" id="KW-0808">Transferase</keyword>
<evidence type="ECO:0000256" key="10">
    <source>
        <dbReference type="ARBA" id="ARBA00022842"/>
    </source>
</evidence>
<keyword evidence="10 14" id="KW-0460">Magnesium</keyword>
<dbReference type="PRINTS" id="PR01050">
    <property type="entry name" value="PYRUVTKNASE"/>
</dbReference>
<evidence type="ECO:0000256" key="14">
    <source>
        <dbReference type="RuleBase" id="RU000504"/>
    </source>
</evidence>
<dbReference type="EMBL" id="JBHTJV010000002">
    <property type="protein sequence ID" value="MFD0915462.1"/>
    <property type="molecule type" value="Genomic_DNA"/>
</dbReference>
<protein>
    <recommendedName>
        <fullName evidence="4 13">Pyruvate kinase</fullName>
        <ecNumber evidence="4 13">2.7.1.40</ecNumber>
    </recommendedName>
</protein>
<evidence type="ECO:0000256" key="8">
    <source>
        <dbReference type="ARBA" id="ARBA00022777"/>
    </source>
</evidence>
<comment type="caution">
    <text evidence="17">The sequence shown here is derived from an EMBL/GenBank/DDBJ whole genome shotgun (WGS) entry which is preliminary data.</text>
</comment>
<feature type="domain" description="Pyruvate kinase barrel" evidence="15">
    <location>
        <begin position="5"/>
        <end position="322"/>
    </location>
</feature>
<evidence type="ECO:0000256" key="9">
    <source>
        <dbReference type="ARBA" id="ARBA00022840"/>
    </source>
</evidence>
<comment type="cofactor">
    <cofactor evidence="1">
        <name>K(+)</name>
        <dbReference type="ChEBI" id="CHEBI:29103"/>
    </cofactor>
</comment>
<dbReference type="Gene3D" id="3.40.1380.20">
    <property type="entry name" value="Pyruvate kinase, C-terminal domain"/>
    <property type="match status" value="1"/>
</dbReference>
<dbReference type="RefSeq" id="WP_377211304.1">
    <property type="nucleotide sequence ID" value="NZ_JBHTJV010000002.1"/>
</dbReference>
<organism evidence="17 18">
    <name type="scientific">Pseudahrensia aquimaris</name>
    <dbReference type="NCBI Taxonomy" id="744461"/>
    <lineage>
        <taxon>Bacteria</taxon>
        <taxon>Pseudomonadati</taxon>
        <taxon>Pseudomonadota</taxon>
        <taxon>Alphaproteobacteria</taxon>
        <taxon>Hyphomicrobiales</taxon>
        <taxon>Ahrensiaceae</taxon>
        <taxon>Pseudahrensia</taxon>
    </lineage>
</organism>
<dbReference type="InterPro" id="IPR011037">
    <property type="entry name" value="Pyrv_Knase-like_insert_dom_sf"/>
</dbReference>
<dbReference type="InterPro" id="IPR015806">
    <property type="entry name" value="Pyrv_Knase_insert_dom_sf"/>
</dbReference>
<comment type="similarity">
    <text evidence="3 14">Belongs to the pyruvate kinase family.</text>
</comment>
<dbReference type="InterPro" id="IPR015793">
    <property type="entry name" value="Pyrv_Knase_brl"/>
</dbReference>
<dbReference type="SUPFAM" id="SSF51621">
    <property type="entry name" value="Phosphoenolpyruvate/pyruvate domain"/>
    <property type="match status" value="1"/>
</dbReference>
<evidence type="ECO:0000256" key="1">
    <source>
        <dbReference type="ARBA" id="ARBA00001958"/>
    </source>
</evidence>
<keyword evidence="6" id="KW-0479">Metal-binding</keyword>
<dbReference type="PANTHER" id="PTHR11817">
    <property type="entry name" value="PYRUVATE KINASE"/>
    <property type="match status" value="1"/>
</dbReference>
<dbReference type="InterPro" id="IPR001697">
    <property type="entry name" value="Pyr_Knase"/>
</dbReference>
<dbReference type="Proteomes" id="UP001597101">
    <property type="component" value="Unassembled WGS sequence"/>
</dbReference>
<feature type="domain" description="Pyruvate kinase C-terminal" evidence="16">
    <location>
        <begin position="355"/>
        <end position="467"/>
    </location>
</feature>
<dbReference type="GO" id="GO:0004743">
    <property type="term" value="F:pyruvate kinase activity"/>
    <property type="evidence" value="ECO:0007669"/>
    <property type="project" value="UniProtKB-EC"/>
</dbReference>
<keyword evidence="11 14" id="KW-0324">Glycolysis</keyword>
<evidence type="ECO:0000256" key="3">
    <source>
        <dbReference type="ARBA" id="ARBA00008663"/>
    </source>
</evidence>
<reference evidence="18" key="1">
    <citation type="journal article" date="2019" name="Int. J. Syst. Evol. Microbiol.">
        <title>The Global Catalogue of Microorganisms (GCM) 10K type strain sequencing project: providing services to taxonomists for standard genome sequencing and annotation.</title>
        <authorList>
            <consortium name="The Broad Institute Genomics Platform"/>
            <consortium name="The Broad Institute Genome Sequencing Center for Infectious Disease"/>
            <person name="Wu L."/>
            <person name="Ma J."/>
        </authorList>
    </citation>
    <scope>NUCLEOTIDE SEQUENCE [LARGE SCALE GENOMIC DNA]</scope>
    <source>
        <strain evidence="18">CCUG 60023</strain>
    </source>
</reference>
<dbReference type="NCBIfam" id="NF004978">
    <property type="entry name" value="PRK06354.1"/>
    <property type="match status" value="1"/>
</dbReference>
<evidence type="ECO:0000256" key="12">
    <source>
        <dbReference type="ARBA" id="ARBA00023317"/>
    </source>
</evidence>
<evidence type="ECO:0000256" key="13">
    <source>
        <dbReference type="NCBIfam" id="TIGR01064"/>
    </source>
</evidence>
<keyword evidence="7" id="KW-0547">Nucleotide-binding</keyword>
<dbReference type="Pfam" id="PF00224">
    <property type="entry name" value="PK"/>
    <property type="match status" value="1"/>
</dbReference>
<evidence type="ECO:0000256" key="7">
    <source>
        <dbReference type="ARBA" id="ARBA00022741"/>
    </source>
</evidence>
<evidence type="ECO:0000313" key="18">
    <source>
        <dbReference type="Proteomes" id="UP001597101"/>
    </source>
</evidence>
<name>A0ABW3FGG9_9HYPH</name>
<evidence type="ECO:0000259" key="15">
    <source>
        <dbReference type="Pfam" id="PF00224"/>
    </source>
</evidence>
<dbReference type="NCBIfam" id="NF004886">
    <property type="entry name" value="PRK06247.1"/>
    <property type="match status" value="1"/>
</dbReference>
<dbReference type="InterPro" id="IPR015813">
    <property type="entry name" value="Pyrv/PenolPyrv_kinase-like_dom"/>
</dbReference>
<dbReference type="SUPFAM" id="SSF52935">
    <property type="entry name" value="PK C-terminal domain-like"/>
    <property type="match status" value="1"/>
</dbReference>
<dbReference type="GO" id="GO:0016301">
    <property type="term" value="F:kinase activity"/>
    <property type="evidence" value="ECO:0007669"/>
    <property type="project" value="UniProtKB-KW"/>
</dbReference>
<dbReference type="NCBIfam" id="NF004491">
    <property type="entry name" value="PRK05826.1"/>
    <property type="match status" value="1"/>
</dbReference>
<evidence type="ECO:0000256" key="6">
    <source>
        <dbReference type="ARBA" id="ARBA00022723"/>
    </source>
</evidence>
<evidence type="ECO:0000256" key="11">
    <source>
        <dbReference type="ARBA" id="ARBA00023152"/>
    </source>
</evidence>
<sequence>MIRSRRIKILATLGPASNTEEMIKKLCLAGADAFRINMSHSSHEMLSDLVRRIRNVEKEVGFPIGILADIQGPKHRLGTFANGEVAVQPGHVITLDSDPTPGDAYRVQLPHPEILEAMEIGHRLLVNDGKVKLKVIETGDGWAKAEVVNGTWLADRKGVNLPDSELMSGALTEKDRADLQAVLKEEVDWVALSFIQRPEDLAEARKICKGKVGLLAKIEKPQAVQRLDEIIEMADAIMVARGDLGVEMPLEVVPSIQKKMIRKCRRAGRPVIVATQMLESMIDNPVPTRAEVSDVANAVYEGADAIMLSAESAAGSYPLEAVQTMNSVAEAMEADKGYLDTIASQRPEAEPTGADAISFAAAQIAETLDLAAIVCFTASGSTGLRAARVRPSKPILALSPVTETARRLALCWGTRCVIAPDAKDLDDMVDKACEFAFNEGLVEAGGRIIISAGVPLQTPGSTNMLRIAYVGKDGKNTG</sequence>
<keyword evidence="18" id="KW-1185">Reference proteome</keyword>
<keyword evidence="8 14" id="KW-0418">Kinase</keyword>